<dbReference type="PANTHER" id="PTHR47683">
    <property type="entry name" value="PSEUDOURIDINE SYNTHASE FAMILY PROTEIN-RELATED"/>
    <property type="match status" value="1"/>
</dbReference>
<keyword evidence="2 3" id="KW-0413">Isomerase</keyword>
<dbReference type="Proteomes" id="UP001645038">
    <property type="component" value="Unassembled WGS sequence"/>
</dbReference>
<evidence type="ECO:0000256" key="1">
    <source>
        <dbReference type="ARBA" id="ARBA00008348"/>
    </source>
</evidence>
<dbReference type="InterPro" id="IPR000748">
    <property type="entry name" value="PsdUridine_synth_RsuA/RluB/E/F"/>
</dbReference>
<feature type="region of interest" description="Disordered" evidence="4">
    <location>
        <begin position="173"/>
        <end position="202"/>
    </location>
</feature>
<dbReference type="PROSITE" id="PS01149">
    <property type="entry name" value="PSI_RSU"/>
    <property type="match status" value="1"/>
</dbReference>
<evidence type="ECO:0000256" key="3">
    <source>
        <dbReference type="RuleBase" id="RU003887"/>
    </source>
</evidence>
<evidence type="ECO:0000256" key="2">
    <source>
        <dbReference type="ARBA" id="ARBA00023235"/>
    </source>
</evidence>
<organism evidence="6 7">
    <name type="scientific">Halomonas colorata</name>
    <dbReference type="NCBI Taxonomy" id="2742615"/>
    <lineage>
        <taxon>Bacteria</taxon>
        <taxon>Pseudomonadati</taxon>
        <taxon>Pseudomonadota</taxon>
        <taxon>Gammaproteobacteria</taxon>
        <taxon>Oceanospirillales</taxon>
        <taxon>Halomonadaceae</taxon>
        <taxon>Halomonas</taxon>
    </lineage>
</organism>
<sequence length="202" mass="22612">MSSLYLLHKPYRMLSQFTDSEGRATLADVIEVPGVYAAGRLDYDSEGLLLLSDDGALIHRIAHPRHKQPKTYWVQLEGQIDDTALNALRTGITLKDGPTRPAKARLIATPPLAPREPAIDPKRHPSTSWLELTISEGRNRQVRRMTAHVGFPTLRLIRASIGAWQLGDLKPGEWRKETLHAPRPAQASKRSRKPVASRRKPS</sequence>
<dbReference type="InterPro" id="IPR020103">
    <property type="entry name" value="PsdUridine_synth_cat_dom_sf"/>
</dbReference>
<accession>A0ABR9G0N7</accession>
<dbReference type="InterPro" id="IPR018496">
    <property type="entry name" value="PsdUridine_synth_RsuA/RluB_CS"/>
</dbReference>
<dbReference type="SUPFAM" id="SSF55120">
    <property type="entry name" value="Pseudouridine synthase"/>
    <property type="match status" value="1"/>
</dbReference>
<protein>
    <recommendedName>
        <fullName evidence="3">Pseudouridine synthase</fullName>
        <ecNumber evidence="3">5.4.99.-</ecNumber>
    </recommendedName>
</protein>
<dbReference type="InterPro" id="IPR042092">
    <property type="entry name" value="PsdUridine_s_RsuA/RluB/E/F_cat"/>
</dbReference>
<dbReference type="InterPro" id="IPR050343">
    <property type="entry name" value="RsuA_PseudoU_synthase"/>
</dbReference>
<dbReference type="InterPro" id="IPR006145">
    <property type="entry name" value="PsdUridine_synth_RsuA/RluA"/>
</dbReference>
<evidence type="ECO:0000313" key="6">
    <source>
        <dbReference type="EMBL" id="MBE0464463.1"/>
    </source>
</evidence>
<comment type="similarity">
    <text evidence="1 3">Belongs to the pseudouridine synthase RsuA family.</text>
</comment>
<dbReference type="EMBL" id="RRZB01000035">
    <property type="protein sequence ID" value="MBE0464463.1"/>
    <property type="molecule type" value="Genomic_DNA"/>
</dbReference>
<keyword evidence="7" id="KW-1185">Reference proteome</keyword>
<feature type="compositionally biased region" description="Basic residues" evidence="4">
    <location>
        <begin position="189"/>
        <end position="202"/>
    </location>
</feature>
<dbReference type="EC" id="5.4.99.-" evidence="3"/>
<dbReference type="Gene3D" id="3.30.70.580">
    <property type="entry name" value="Pseudouridine synthase I, catalytic domain, N-terminal subdomain"/>
    <property type="match status" value="1"/>
</dbReference>
<reference evidence="6 7" key="1">
    <citation type="submission" date="2020-07" db="EMBL/GenBank/DDBJ databases">
        <title>Halophilic bacteria isolated from french cheeses.</title>
        <authorList>
            <person name="Kothe C.I."/>
            <person name="Farah-Kraiem B."/>
            <person name="Renault P."/>
            <person name="Dridi B."/>
        </authorList>
    </citation>
    <scope>NUCLEOTIDE SEQUENCE [LARGE SCALE GENOMIC DNA]</scope>
    <source>
        <strain evidence="6 7">FME20</strain>
    </source>
</reference>
<dbReference type="Gene3D" id="3.30.70.1560">
    <property type="entry name" value="Alpha-L RNA-binding motif"/>
    <property type="match status" value="1"/>
</dbReference>
<evidence type="ECO:0000259" key="5">
    <source>
        <dbReference type="Pfam" id="PF00849"/>
    </source>
</evidence>
<feature type="domain" description="Pseudouridine synthase RsuA/RluA-like" evidence="5">
    <location>
        <begin position="4"/>
        <end position="148"/>
    </location>
</feature>
<dbReference type="InterPro" id="IPR020094">
    <property type="entry name" value="TruA/RsuA/RluB/E/F_N"/>
</dbReference>
<dbReference type="NCBIfam" id="TIGR00093">
    <property type="entry name" value="pseudouridine synthase"/>
    <property type="match status" value="1"/>
</dbReference>
<evidence type="ECO:0000313" key="7">
    <source>
        <dbReference type="Proteomes" id="UP001645038"/>
    </source>
</evidence>
<dbReference type="Pfam" id="PF00849">
    <property type="entry name" value="PseudoU_synth_2"/>
    <property type="match status" value="1"/>
</dbReference>
<comment type="caution">
    <text evidence="6">The sequence shown here is derived from an EMBL/GenBank/DDBJ whole genome shotgun (WGS) entry which is preliminary data.</text>
</comment>
<dbReference type="PANTHER" id="PTHR47683:SF2">
    <property type="entry name" value="RNA-BINDING S4 DOMAIN-CONTAINING PROTEIN"/>
    <property type="match status" value="1"/>
</dbReference>
<name>A0ABR9G0N7_9GAMM</name>
<evidence type="ECO:0000256" key="4">
    <source>
        <dbReference type="SAM" id="MobiDB-lite"/>
    </source>
</evidence>
<proteinExistence type="inferred from homology"/>
<gene>
    <name evidence="6" type="ORF">EI547_13495</name>
</gene>
<dbReference type="RefSeq" id="WP_192538954.1">
    <property type="nucleotide sequence ID" value="NZ_JABUZA010000049.1"/>
</dbReference>